<accession>A0A1R4IZL8</accession>
<dbReference type="Pfam" id="PF25816">
    <property type="entry name" value="RamC_N"/>
    <property type="match status" value="1"/>
</dbReference>
<gene>
    <name evidence="2" type="ORF">FM125_05580</name>
</gene>
<evidence type="ECO:0000313" key="2">
    <source>
        <dbReference type="EMBL" id="SJN25320.1"/>
    </source>
</evidence>
<dbReference type="AlphaFoldDB" id="A0A1R4IZL8"/>
<dbReference type="Proteomes" id="UP000196230">
    <property type="component" value="Unassembled WGS sequence"/>
</dbReference>
<organism evidence="2 3">
    <name type="scientific">Micrococcus lylae</name>
    <dbReference type="NCBI Taxonomy" id="1273"/>
    <lineage>
        <taxon>Bacteria</taxon>
        <taxon>Bacillati</taxon>
        <taxon>Actinomycetota</taxon>
        <taxon>Actinomycetes</taxon>
        <taxon>Micrococcales</taxon>
        <taxon>Micrococcaceae</taxon>
        <taxon>Micrococcus</taxon>
    </lineage>
</organism>
<dbReference type="InterPro" id="IPR011009">
    <property type="entry name" value="Kinase-like_dom_sf"/>
</dbReference>
<feature type="domain" description="RamC N-terminal" evidence="1">
    <location>
        <begin position="3"/>
        <end position="184"/>
    </location>
</feature>
<evidence type="ECO:0000259" key="1">
    <source>
        <dbReference type="Pfam" id="PF25816"/>
    </source>
</evidence>
<proteinExistence type="predicted"/>
<dbReference type="InterPro" id="IPR057929">
    <property type="entry name" value="RamC_N"/>
</dbReference>
<protein>
    <submittedName>
        <fullName evidence="2">Lanthionine biosynthesis protein LanL</fullName>
    </submittedName>
</protein>
<dbReference type="SUPFAM" id="SSF56112">
    <property type="entry name" value="Protein kinase-like (PK-like)"/>
    <property type="match status" value="1"/>
</dbReference>
<sequence length="801" mass="87047">MINSWKSRRIGKYVYYEPLEGIRHRQGWKLHISFLPRDYEWVLREVTQACVARTIPFKIVADRELAFQKIAKGESRLTAGKSCAIYAGSEDTCRELIDELEDRLAGLDGPEILTSLRVSETVPLFARYGAFLEMYTADEHGFQIHAFELMDGRRVPDHRSVRPSLPDGVKPAEFYTAALQSRKDRGTEIGAAGLTVDKVLQYSTGGGVYLGVHDGATVVVKEGRPLIGLDVMLRDAVDRLRDEYAAHRALQHLEGVPRAHGLFRGRRHLFLVREYVPGSTVLRARDDMRVALDETTFQLWCDEVEKSAHAILERIWDEGWAVNDVQPANFIFSDDAGLSLIDLECVRRLDDGNSNALIATRTFTPDPEATGKDKDLGGLAAMRLWLALGFVPPVTGPAMRFLGDVAGDVISVSEGLQRSFDLLQEIGDRRDRRDGGSDDRAGLVSVANADEVLRTAEAARAESEEEELQGFASRTLAAGIPEAFNGEDPELTFWDGVTGARAVLGASEGDVIGESPALFSERERPWESAGWEEYLAAGDDSRMLNGLATSSAFAAALMGAPFDVDGWATAVTQRLSKEEFNRSLRSGLAGPLVVCNKVGRQGGAPVENLVEQLVETMLRLEHGDRDASLLGGRAGAAISLIAADDIFETGTRQEGLALLRSSAERIVADPKSAHRGGLTGFVGTMALLRAVARDDDEFAQLGGRLPEPSAWGTLRHHAIGLAGTGGTFIAADTLVGNASWARLSAETESWQRCACLYSGDAPFSRSADTRASYSLYSGLAGLVAGLSLGGSFWKEWFSIGA</sequence>
<name>A0A1R4IZL8_9MICC</name>
<dbReference type="RefSeq" id="WP_180525380.1">
    <property type="nucleotide sequence ID" value="NZ_FUKP01000038.1"/>
</dbReference>
<evidence type="ECO:0000313" key="3">
    <source>
        <dbReference type="Proteomes" id="UP000196230"/>
    </source>
</evidence>
<dbReference type="EMBL" id="FUKP01000038">
    <property type="protein sequence ID" value="SJN25320.1"/>
    <property type="molecule type" value="Genomic_DNA"/>
</dbReference>
<dbReference type="Gene3D" id="1.10.510.10">
    <property type="entry name" value="Transferase(Phosphotransferase) domain 1"/>
    <property type="match status" value="1"/>
</dbReference>
<reference evidence="2 3" key="1">
    <citation type="submission" date="2017-02" db="EMBL/GenBank/DDBJ databases">
        <authorList>
            <person name="Peterson S.W."/>
        </authorList>
    </citation>
    <scope>NUCLEOTIDE SEQUENCE [LARGE SCALE GENOMIC DNA]</scope>
    <source>
        <strain evidence="2 3">2B3F</strain>
    </source>
</reference>